<keyword evidence="2" id="KW-1185">Reference proteome</keyword>
<comment type="caution">
    <text evidence="1">The sequence shown here is derived from an EMBL/GenBank/DDBJ whole genome shotgun (WGS) entry which is preliminary data.</text>
</comment>
<dbReference type="EMBL" id="CM046103">
    <property type="protein sequence ID" value="KAI8427592.1"/>
    <property type="molecule type" value="Genomic_DNA"/>
</dbReference>
<evidence type="ECO:0000313" key="2">
    <source>
        <dbReference type="Proteomes" id="UP001064048"/>
    </source>
</evidence>
<evidence type="ECO:0000313" key="1">
    <source>
        <dbReference type="EMBL" id="KAI8427592.1"/>
    </source>
</evidence>
<accession>A0ACC0JUA7</accession>
<protein>
    <submittedName>
        <fullName evidence="1">Uncharacterized protein</fullName>
    </submittedName>
</protein>
<organism evidence="1 2">
    <name type="scientific">Choristoneura fumiferana</name>
    <name type="common">Spruce budworm moth</name>
    <name type="synonym">Archips fumiferana</name>
    <dbReference type="NCBI Taxonomy" id="7141"/>
    <lineage>
        <taxon>Eukaryota</taxon>
        <taxon>Metazoa</taxon>
        <taxon>Ecdysozoa</taxon>
        <taxon>Arthropoda</taxon>
        <taxon>Hexapoda</taxon>
        <taxon>Insecta</taxon>
        <taxon>Pterygota</taxon>
        <taxon>Neoptera</taxon>
        <taxon>Endopterygota</taxon>
        <taxon>Lepidoptera</taxon>
        <taxon>Glossata</taxon>
        <taxon>Ditrysia</taxon>
        <taxon>Tortricoidea</taxon>
        <taxon>Tortricidae</taxon>
        <taxon>Tortricinae</taxon>
        <taxon>Choristoneura</taxon>
    </lineage>
</organism>
<reference evidence="1 2" key="1">
    <citation type="journal article" date="2022" name="Genome Biol. Evol.">
        <title>The Spruce Budworm Genome: Reconstructing the Evolutionary History of Antifreeze Proteins.</title>
        <authorList>
            <person name="Beliveau C."/>
            <person name="Gagne P."/>
            <person name="Picq S."/>
            <person name="Vernygora O."/>
            <person name="Keeling C.I."/>
            <person name="Pinkney K."/>
            <person name="Doucet D."/>
            <person name="Wen F."/>
            <person name="Johnston J.S."/>
            <person name="Maaroufi H."/>
            <person name="Boyle B."/>
            <person name="Laroche J."/>
            <person name="Dewar K."/>
            <person name="Juretic N."/>
            <person name="Blackburn G."/>
            <person name="Nisole A."/>
            <person name="Brunet B."/>
            <person name="Brandao M."/>
            <person name="Lumley L."/>
            <person name="Duan J."/>
            <person name="Quan G."/>
            <person name="Lucarotti C.J."/>
            <person name="Roe A.D."/>
            <person name="Sperling F.A.H."/>
            <person name="Levesque R.C."/>
            <person name="Cusson M."/>
        </authorList>
    </citation>
    <scope>NUCLEOTIDE SEQUENCE [LARGE SCALE GENOMIC DNA]</scope>
    <source>
        <strain evidence="1">Glfc:IPQL:Cfum</strain>
    </source>
</reference>
<gene>
    <name evidence="1" type="ORF">MSG28_002088</name>
</gene>
<dbReference type="Proteomes" id="UP001064048">
    <property type="component" value="Chromosome 3"/>
</dbReference>
<sequence length="274" mass="30804">MSFCVDLVSEDSFYENITLGVTKLLVLIFTVNGTLSSFDAHRTEASSADNLCIIPLPPPFLTPCDRVALSTWEQRHSAILPEDLRNFYASSDGFWLTWHYKYSADQILPVGSIRVNSLNELFLSPALKDLLDFSFTRQNTGPRPVLNTKSKVFELDSCRTIGKVCLVYTNGAWSVWLATREGAWGWLADSFTHYFRMSLVHLGLPGWQAAFANLPLIPWAEQLFLLLAPHLLEKVGNENTLATTASETGLNHIDPNIFKISVRQHKNVMRQSNA</sequence>
<name>A0ACC0JUA7_CHOFU</name>
<proteinExistence type="predicted"/>